<organism evidence="2 3">
    <name type="scientific">Protea cynaroides</name>
    <dbReference type="NCBI Taxonomy" id="273540"/>
    <lineage>
        <taxon>Eukaryota</taxon>
        <taxon>Viridiplantae</taxon>
        <taxon>Streptophyta</taxon>
        <taxon>Embryophyta</taxon>
        <taxon>Tracheophyta</taxon>
        <taxon>Spermatophyta</taxon>
        <taxon>Magnoliopsida</taxon>
        <taxon>Proteales</taxon>
        <taxon>Proteaceae</taxon>
        <taxon>Protea</taxon>
    </lineage>
</organism>
<feature type="compositionally biased region" description="Polar residues" evidence="1">
    <location>
        <begin position="197"/>
        <end position="220"/>
    </location>
</feature>
<sequence length="220" mass="24016">MERIPSAGYQRQVGSSIFTVQPTTNACRSPPSTWTAPPLRWFQGIHRTTPFSTWTAFTRSLEVRFASSDFDSASQSPIVSNTDLGVVQSLVSIETLRDSVEMKEESKVRSDYIFLDSVKRCAKIISECDLCEGGSVDSDVSSWIDLGSEPRNGDDARGDVKSAADEIADLVTGLKQALQQGDNPTTAQGIEEKPQQKETLQQESLVNPVPTNSANKGSRI</sequence>
<feature type="compositionally biased region" description="Polar residues" evidence="1">
    <location>
        <begin position="179"/>
        <end position="188"/>
    </location>
</feature>
<proteinExistence type="predicted"/>
<evidence type="ECO:0000256" key="1">
    <source>
        <dbReference type="SAM" id="MobiDB-lite"/>
    </source>
</evidence>
<reference evidence="2" key="1">
    <citation type="journal article" date="2023" name="Plant J.">
        <title>The genome of the king protea, Protea cynaroides.</title>
        <authorList>
            <person name="Chang J."/>
            <person name="Duong T.A."/>
            <person name="Schoeman C."/>
            <person name="Ma X."/>
            <person name="Roodt D."/>
            <person name="Barker N."/>
            <person name="Li Z."/>
            <person name="Van de Peer Y."/>
            <person name="Mizrachi E."/>
        </authorList>
    </citation>
    <scope>NUCLEOTIDE SEQUENCE</scope>
    <source>
        <tissue evidence="2">Young leaves</tissue>
    </source>
</reference>
<evidence type="ECO:0000313" key="3">
    <source>
        <dbReference type="Proteomes" id="UP001141806"/>
    </source>
</evidence>
<dbReference type="EMBL" id="JAMYWD010000002">
    <property type="protein sequence ID" value="KAJ4979983.1"/>
    <property type="molecule type" value="Genomic_DNA"/>
</dbReference>
<dbReference type="AlphaFoldDB" id="A0A9Q0L060"/>
<dbReference type="Proteomes" id="UP001141806">
    <property type="component" value="Unassembled WGS sequence"/>
</dbReference>
<feature type="region of interest" description="Disordered" evidence="1">
    <location>
        <begin position="179"/>
        <end position="220"/>
    </location>
</feature>
<name>A0A9Q0L060_9MAGN</name>
<protein>
    <submittedName>
        <fullName evidence="2">Uncharacterized protein</fullName>
    </submittedName>
</protein>
<evidence type="ECO:0000313" key="2">
    <source>
        <dbReference type="EMBL" id="KAJ4979983.1"/>
    </source>
</evidence>
<gene>
    <name evidence="2" type="ORF">NE237_010763</name>
</gene>
<keyword evidence="3" id="KW-1185">Reference proteome</keyword>
<accession>A0A9Q0L060</accession>
<comment type="caution">
    <text evidence="2">The sequence shown here is derived from an EMBL/GenBank/DDBJ whole genome shotgun (WGS) entry which is preliminary data.</text>
</comment>